<evidence type="ECO:0000259" key="5">
    <source>
        <dbReference type="SMART" id="SM00470"/>
    </source>
</evidence>
<dbReference type="Pfam" id="PF01555">
    <property type="entry name" value="N6_N4_Mtase"/>
    <property type="match status" value="1"/>
</dbReference>
<dbReference type="SUPFAM" id="SSF110849">
    <property type="entry name" value="ParB/Sulfiredoxin"/>
    <property type="match status" value="1"/>
</dbReference>
<proteinExistence type="inferred from homology"/>
<accession>A0A7Y0G8B2</accession>
<evidence type="ECO:0000256" key="3">
    <source>
        <dbReference type="ARBA" id="ARBA00047942"/>
    </source>
</evidence>
<dbReference type="InterPro" id="IPR001091">
    <property type="entry name" value="RM_Methyltransferase"/>
</dbReference>
<dbReference type="Pfam" id="PF02195">
    <property type="entry name" value="ParB_N"/>
    <property type="match status" value="1"/>
</dbReference>
<dbReference type="AlphaFoldDB" id="A0A7Y0G8B2"/>
<dbReference type="GO" id="GO:0045881">
    <property type="term" value="P:positive regulation of sporulation resulting in formation of a cellular spore"/>
    <property type="evidence" value="ECO:0007669"/>
    <property type="project" value="TreeGrafter"/>
</dbReference>
<dbReference type="InterPro" id="IPR029063">
    <property type="entry name" value="SAM-dependent_MTases_sf"/>
</dbReference>
<dbReference type="EC" id="2.1.1.-" evidence="4"/>
<dbReference type="GO" id="GO:0005694">
    <property type="term" value="C:chromosome"/>
    <property type="evidence" value="ECO:0007669"/>
    <property type="project" value="TreeGrafter"/>
</dbReference>
<dbReference type="InterPro" id="IPR015840">
    <property type="entry name" value="DNA_MeTrfase_ParB"/>
</dbReference>
<comment type="caution">
    <text evidence="6">The sequence shown here is derived from an EMBL/GenBank/DDBJ whole genome shotgun (WGS) entry which is preliminary data.</text>
</comment>
<reference evidence="6 7" key="1">
    <citation type="submission" date="2020-04" db="EMBL/GenBank/DDBJ databases">
        <title>Novosphingobium sp. TW-4 isolated from soil.</title>
        <authorList>
            <person name="Dahal R.H."/>
            <person name="Chaudhary D.K."/>
        </authorList>
    </citation>
    <scope>NUCLEOTIDE SEQUENCE [LARGE SCALE GENOMIC DNA]</scope>
    <source>
        <strain evidence="6 7">TW-4</strain>
    </source>
</reference>
<sequence>MSAAFSELRQKIEYLPLASLKPDPLNPRLHPASQIKALARAIAKFGFLGQILVDDENTIIAGHGRVEAAKSIGMTDVPTVRVSHLTPGERRAFMLADNKLGEMSNFSEDLLIENFNLLQLEPDVFDLELTGFSVGEIDVLLDQPAAPDAADPDDALTDTKPVSPISQLGDLWQLGAHRLACGSALEADTWTKLMNGEKAVMSISDVPYNVPIAGHVSGLGKIRHGDFVMASGELDSSGFQSFLETSFHHLAKNSVSGSMHYTFIDWRSLGEMQAAGNAAFTELKNMVVWDKGVGSMGSLYRSAHELIFVWKSGRAKHINNVKLGKFGRNRENVWRYPGIRSFRHSDEGDLLALHSTPKPVRMIADAILDVSKRGDLVLDAFMGSGTTIIAAERVGRRCYGCELDPAYVDTIMARFQRHSGEDAIHIPTGLTFQQVTAERRSIKAGEQNHVSQ</sequence>
<evidence type="ECO:0000313" key="6">
    <source>
        <dbReference type="EMBL" id="NML92871.1"/>
    </source>
</evidence>
<dbReference type="PIRSF" id="PIRSF036758">
    <property type="entry name" value="Aden_M_ParB"/>
    <property type="match status" value="1"/>
</dbReference>
<organism evidence="6 7">
    <name type="scientific">Novosphingobium olei</name>
    <dbReference type="NCBI Taxonomy" id="2728851"/>
    <lineage>
        <taxon>Bacteria</taxon>
        <taxon>Pseudomonadati</taxon>
        <taxon>Pseudomonadota</taxon>
        <taxon>Alphaproteobacteria</taxon>
        <taxon>Sphingomonadales</taxon>
        <taxon>Sphingomonadaceae</taxon>
        <taxon>Novosphingobium</taxon>
    </lineage>
</organism>
<dbReference type="GO" id="GO:0003677">
    <property type="term" value="F:DNA binding"/>
    <property type="evidence" value="ECO:0007669"/>
    <property type="project" value="InterPro"/>
</dbReference>
<dbReference type="Proteomes" id="UP000583556">
    <property type="component" value="Unassembled WGS sequence"/>
</dbReference>
<dbReference type="PANTHER" id="PTHR33375:SF1">
    <property type="entry name" value="CHROMOSOME-PARTITIONING PROTEIN PARB-RELATED"/>
    <property type="match status" value="1"/>
</dbReference>
<dbReference type="InterPro" id="IPR003115">
    <property type="entry name" value="ParB_N"/>
</dbReference>
<dbReference type="InterPro" id="IPR036086">
    <property type="entry name" value="ParB/Sulfiredoxin_sf"/>
</dbReference>
<dbReference type="GO" id="GO:0007059">
    <property type="term" value="P:chromosome segregation"/>
    <property type="evidence" value="ECO:0007669"/>
    <property type="project" value="TreeGrafter"/>
</dbReference>
<evidence type="ECO:0000256" key="2">
    <source>
        <dbReference type="ARBA" id="ARBA00022679"/>
    </source>
</evidence>
<dbReference type="PRINTS" id="PR00508">
    <property type="entry name" value="S21N4MTFRASE"/>
</dbReference>
<comment type="catalytic activity">
    <reaction evidence="3">
        <text>a 2'-deoxyadenosine in DNA + S-adenosyl-L-methionine = an N(6)-methyl-2'-deoxyadenosine in DNA + S-adenosyl-L-homocysteine + H(+)</text>
        <dbReference type="Rhea" id="RHEA:15197"/>
        <dbReference type="Rhea" id="RHEA-COMP:12418"/>
        <dbReference type="Rhea" id="RHEA-COMP:12419"/>
        <dbReference type="ChEBI" id="CHEBI:15378"/>
        <dbReference type="ChEBI" id="CHEBI:57856"/>
        <dbReference type="ChEBI" id="CHEBI:59789"/>
        <dbReference type="ChEBI" id="CHEBI:90615"/>
        <dbReference type="ChEBI" id="CHEBI:90616"/>
        <dbReference type="EC" id="2.1.1.72"/>
    </reaction>
</comment>
<keyword evidence="1" id="KW-0489">Methyltransferase</keyword>
<dbReference type="PANTHER" id="PTHR33375">
    <property type="entry name" value="CHROMOSOME-PARTITIONING PROTEIN PARB-RELATED"/>
    <property type="match status" value="1"/>
</dbReference>
<dbReference type="GO" id="GO:0009007">
    <property type="term" value="F:site-specific DNA-methyltransferase (adenine-specific) activity"/>
    <property type="evidence" value="ECO:0007669"/>
    <property type="project" value="UniProtKB-EC"/>
</dbReference>
<keyword evidence="7" id="KW-1185">Reference proteome</keyword>
<evidence type="ECO:0000313" key="7">
    <source>
        <dbReference type="Proteomes" id="UP000583556"/>
    </source>
</evidence>
<dbReference type="GO" id="GO:0032259">
    <property type="term" value="P:methylation"/>
    <property type="evidence" value="ECO:0007669"/>
    <property type="project" value="UniProtKB-KW"/>
</dbReference>
<dbReference type="SMART" id="SM00470">
    <property type="entry name" value="ParB"/>
    <property type="match status" value="1"/>
</dbReference>
<dbReference type="EMBL" id="JABBGM010000002">
    <property type="protein sequence ID" value="NML92871.1"/>
    <property type="molecule type" value="Genomic_DNA"/>
</dbReference>
<comment type="similarity">
    <text evidence="4">Belongs to the N(4)/N(6)-methyltransferase family.</text>
</comment>
<protein>
    <recommendedName>
        <fullName evidence="4">Methyltransferase</fullName>
        <ecNumber evidence="4">2.1.1.-</ecNumber>
    </recommendedName>
</protein>
<keyword evidence="2" id="KW-0808">Transferase</keyword>
<dbReference type="Gene3D" id="3.90.1530.10">
    <property type="entry name" value="Conserved hypothetical protein from pyrococcus furiosus pfu- 392566-001, ParB domain"/>
    <property type="match status" value="1"/>
</dbReference>
<dbReference type="InterPro" id="IPR002941">
    <property type="entry name" value="DNA_methylase_N4/N6"/>
</dbReference>
<evidence type="ECO:0000256" key="1">
    <source>
        <dbReference type="ARBA" id="ARBA00022603"/>
    </source>
</evidence>
<dbReference type="CDD" id="cd16403">
    <property type="entry name" value="ParB_N_like_MT"/>
    <property type="match status" value="1"/>
</dbReference>
<name>A0A7Y0G8B2_9SPHN</name>
<dbReference type="Gene3D" id="3.40.50.150">
    <property type="entry name" value="Vaccinia Virus protein VP39"/>
    <property type="match status" value="1"/>
</dbReference>
<dbReference type="SUPFAM" id="SSF53335">
    <property type="entry name" value="S-adenosyl-L-methionine-dependent methyltransferases"/>
    <property type="match status" value="1"/>
</dbReference>
<evidence type="ECO:0000256" key="4">
    <source>
        <dbReference type="RuleBase" id="RU362026"/>
    </source>
</evidence>
<dbReference type="InterPro" id="IPR050336">
    <property type="entry name" value="Chromosome_partition/occlusion"/>
</dbReference>
<gene>
    <name evidence="6" type="ORF">HHL27_04210</name>
</gene>
<feature type="domain" description="ParB-like N-terminal" evidence="5">
    <location>
        <begin position="13"/>
        <end position="99"/>
    </location>
</feature>
<dbReference type="GO" id="GO:0008170">
    <property type="term" value="F:N-methyltransferase activity"/>
    <property type="evidence" value="ECO:0007669"/>
    <property type="project" value="InterPro"/>
</dbReference>